<keyword evidence="2" id="KW-0698">rRNA processing</keyword>
<dbReference type="InterPro" id="IPR002052">
    <property type="entry name" value="DNA_methylase_N6_adenine_CS"/>
</dbReference>
<accession>A0A7Z0IKM4</accession>
<evidence type="ECO:0000256" key="3">
    <source>
        <dbReference type="ARBA" id="ARBA00022603"/>
    </source>
</evidence>
<feature type="domain" description="Methyltransferase small" evidence="5">
    <location>
        <begin position="143"/>
        <end position="309"/>
    </location>
</feature>
<evidence type="ECO:0000313" key="7">
    <source>
        <dbReference type="EMBL" id="NYI70774.1"/>
    </source>
</evidence>
<dbReference type="SUPFAM" id="SSF53335">
    <property type="entry name" value="S-adenosyl-L-methionine-dependent methyltransferases"/>
    <property type="match status" value="1"/>
</dbReference>
<dbReference type="InterPro" id="IPR046977">
    <property type="entry name" value="RsmC/RlmG"/>
</dbReference>
<dbReference type="InterPro" id="IPR058679">
    <property type="entry name" value="RlmG_N"/>
</dbReference>
<protein>
    <submittedName>
        <fullName evidence="7">16S rRNA (Guanine1207-N2)-methyltransferase</fullName>
        <ecNumber evidence="7">2.1.1.172</ecNumber>
    </submittedName>
</protein>
<keyword evidence="3 7" id="KW-0489">Methyltransferase</keyword>
<dbReference type="Pfam" id="PF05175">
    <property type="entry name" value="MTS"/>
    <property type="match status" value="1"/>
</dbReference>
<dbReference type="EC" id="2.1.1.172" evidence="7"/>
<dbReference type="AlphaFoldDB" id="A0A7Z0IKM4"/>
<organism evidence="7 8">
    <name type="scientific">Naumannella cuiyingiana</name>
    <dbReference type="NCBI Taxonomy" id="1347891"/>
    <lineage>
        <taxon>Bacteria</taxon>
        <taxon>Bacillati</taxon>
        <taxon>Actinomycetota</taxon>
        <taxon>Actinomycetes</taxon>
        <taxon>Propionibacteriales</taxon>
        <taxon>Propionibacteriaceae</taxon>
        <taxon>Naumannella</taxon>
    </lineage>
</organism>
<reference evidence="7 8" key="1">
    <citation type="submission" date="2020-07" db="EMBL/GenBank/DDBJ databases">
        <title>Sequencing the genomes of 1000 actinobacteria strains.</title>
        <authorList>
            <person name="Klenk H.-P."/>
        </authorList>
    </citation>
    <scope>NUCLEOTIDE SEQUENCE [LARGE SCALE GENOMIC DNA]</scope>
    <source>
        <strain evidence="7 8">DSM 103164</strain>
    </source>
</reference>
<evidence type="ECO:0000259" key="6">
    <source>
        <dbReference type="Pfam" id="PF26049"/>
    </source>
</evidence>
<dbReference type="Pfam" id="PF26049">
    <property type="entry name" value="RLMG_N"/>
    <property type="match status" value="1"/>
</dbReference>
<comment type="caution">
    <text evidence="7">The sequence shown here is derived from an EMBL/GenBank/DDBJ whole genome shotgun (WGS) entry which is preliminary data.</text>
</comment>
<dbReference type="EMBL" id="JACBZS010000001">
    <property type="protein sequence ID" value="NYI70774.1"/>
    <property type="molecule type" value="Genomic_DNA"/>
</dbReference>
<dbReference type="InterPro" id="IPR007848">
    <property type="entry name" value="Small_mtfrase_dom"/>
</dbReference>
<proteinExistence type="predicted"/>
<evidence type="ECO:0000256" key="4">
    <source>
        <dbReference type="ARBA" id="ARBA00022679"/>
    </source>
</evidence>
<evidence type="ECO:0000256" key="1">
    <source>
        <dbReference type="ARBA" id="ARBA00022490"/>
    </source>
</evidence>
<name>A0A7Z0IKM4_9ACTN</name>
<evidence type="ECO:0000259" key="5">
    <source>
        <dbReference type="Pfam" id="PF05175"/>
    </source>
</evidence>
<gene>
    <name evidence="7" type="ORF">GGQ54_001334</name>
</gene>
<dbReference type="PANTHER" id="PTHR47816:SF5">
    <property type="entry name" value="RIBOSOMAL RNA LARGE SUBUNIT METHYLTRANSFERASE G"/>
    <property type="match status" value="1"/>
</dbReference>
<keyword evidence="4 7" id="KW-0808">Transferase</keyword>
<sequence>MDPVDALIMDEAGPAGRTLAIDAPALPADRYRADRAETPGAGLLTRADLVSIDTVLLRLPRALSALDELAERIAAWGEPGVRVVAGGRVKHMTHGMNEVLARHFGEVRASRGRQKARVLHASDPHRPAALSWPRSRRDDDLDLTVVAHGATFGTNRLDAGTRLLAGALELAPGERRPAVDLGCGSGILAALLARRGYTVTGLDVSAAACASTAATAAANRLAVRVLHADAADGLRVGQAAVIVCNPPFHVGAAKDSSPAFAMFDAAGAGLAPGGEFWCVFNSHLPYLPALRRAIGPTGIVARDRAYTVTRSVRA</sequence>
<dbReference type="GO" id="GO:0052914">
    <property type="term" value="F:16S rRNA (guanine(1207)-N(2))-methyltransferase activity"/>
    <property type="evidence" value="ECO:0007669"/>
    <property type="project" value="UniProtKB-EC"/>
</dbReference>
<evidence type="ECO:0000256" key="2">
    <source>
        <dbReference type="ARBA" id="ARBA00022552"/>
    </source>
</evidence>
<feature type="domain" description="RlmG N-terminal" evidence="6">
    <location>
        <begin position="51"/>
        <end position="122"/>
    </location>
</feature>
<dbReference type="PROSITE" id="PS00092">
    <property type="entry name" value="N6_MTASE"/>
    <property type="match status" value="1"/>
</dbReference>
<keyword evidence="8" id="KW-1185">Reference proteome</keyword>
<dbReference type="PANTHER" id="PTHR47816">
    <property type="entry name" value="RIBOSOMAL RNA SMALL SUBUNIT METHYLTRANSFERASE C"/>
    <property type="match status" value="1"/>
</dbReference>
<dbReference type="Gene3D" id="3.40.50.150">
    <property type="entry name" value="Vaccinia Virus protein VP39"/>
    <property type="match status" value="2"/>
</dbReference>
<keyword evidence="1" id="KW-0963">Cytoplasm</keyword>
<dbReference type="Proteomes" id="UP000527616">
    <property type="component" value="Unassembled WGS sequence"/>
</dbReference>
<dbReference type="CDD" id="cd02440">
    <property type="entry name" value="AdoMet_MTases"/>
    <property type="match status" value="1"/>
</dbReference>
<evidence type="ECO:0000313" key="8">
    <source>
        <dbReference type="Proteomes" id="UP000527616"/>
    </source>
</evidence>
<dbReference type="InterPro" id="IPR029063">
    <property type="entry name" value="SAM-dependent_MTases_sf"/>
</dbReference>
<dbReference type="GO" id="GO:0003676">
    <property type="term" value="F:nucleic acid binding"/>
    <property type="evidence" value="ECO:0007669"/>
    <property type="project" value="InterPro"/>
</dbReference>